<comment type="caution">
    <text evidence="3">The sequence shown here is derived from an EMBL/GenBank/DDBJ whole genome shotgun (WGS) entry which is preliminary data.</text>
</comment>
<sequence>MISSFIKFVFSFVSIILKIIVYYKKWRQFEKEKETLNTSIKGHKRNIKNNNIEMSELCNYRISSRESLRLNGTISDFIVVMESYNEMLEKEVKSLSSDNISLKKKIVERKDKIINLIESLEKQKKFLQRNEDEFKYTPKHIVNEFESIIEQFKKLDSNF</sequence>
<evidence type="ECO:0000313" key="3">
    <source>
        <dbReference type="EMBL" id="RTX72732.1"/>
    </source>
</evidence>
<evidence type="ECO:0000256" key="1">
    <source>
        <dbReference type="SAM" id="Coils"/>
    </source>
</evidence>
<dbReference type="RefSeq" id="WP_126477325.1">
    <property type="nucleotide sequence ID" value="NZ_RXWV01000045.1"/>
</dbReference>
<gene>
    <name evidence="3" type="ORF">CD117_07965</name>
</gene>
<evidence type="ECO:0000313" key="4">
    <source>
        <dbReference type="Proteomes" id="UP000274792"/>
    </source>
</evidence>
<evidence type="ECO:0000256" key="2">
    <source>
        <dbReference type="SAM" id="Phobius"/>
    </source>
</evidence>
<accession>A0AAJ4VHQ9</accession>
<feature type="coiled-coil region" evidence="1">
    <location>
        <begin position="85"/>
        <end position="137"/>
    </location>
</feature>
<dbReference type="AlphaFoldDB" id="A0AAJ4VHQ9"/>
<name>A0AAJ4VHQ9_MAMSC</name>
<dbReference type="Proteomes" id="UP000274792">
    <property type="component" value="Unassembled WGS sequence"/>
</dbReference>
<feature type="transmembrane region" description="Helical" evidence="2">
    <location>
        <begin position="6"/>
        <end position="23"/>
    </location>
</feature>
<keyword evidence="2" id="KW-0812">Transmembrane</keyword>
<reference evidence="3 4" key="1">
    <citation type="submission" date="2018-10" db="EMBL/GenBank/DDBJ databases">
        <title>A collection Staphylococci species genome sequencing.</title>
        <authorList>
            <person name="Cole K."/>
        </authorList>
    </citation>
    <scope>NUCLEOTIDE SEQUENCE [LARGE SCALE GENOMIC DNA]</scope>
    <source>
        <strain evidence="4">NCTC 12218</strain>
    </source>
</reference>
<organism evidence="3 4">
    <name type="scientific">Mammaliicoccus sciuri</name>
    <name type="common">Staphylococcus sciuri</name>
    <dbReference type="NCBI Taxonomy" id="1296"/>
    <lineage>
        <taxon>Bacteria</taxon>
        <taxon>Bacillati</taxon>
        <taxon>Bacillota</taxon>
        <taxon>Bacilli</taxon>
        <taxon>Bacillales</taxon>
        <taxon>Staphylococcaceae</taxon>
        <taxon>Mammaliicoccus</taxon>
    </lineage>
</organism>
<protein>
    <submittedName>
        <fullName evidence="3">Uncharacterized protein</fullName>
    </submittedName>
</protein>
<keyword evidence="2" id="KW-1133">Transmembrane helix</keyword>
<dbReference type="EMBL" id="RXWV01000045">
    <property type="protein sequence ID" value="RTX72732.1"/>
    <property type="molecule type" value="Genomic_DNA"/>
</dbReference>
<keyword evidence="1" id="KW-0175">Coiled coil</keyword>
<proteinExistence type="predicted"/>
<keyword evidence="2" id="KW-0472">Membrane</keyword>